<accession>A0ABT4VMT9</accession>
<proteinExistence type="predicted"/>
<evidence type="ECO:0000313" key="2">
    <source>
        <dbReference type="Proteomes" id="UP001148313"/>
    </source>
</evidence>
<dbReference type="EMBL" id="JAPJZH010000006">
    <property type="protein sequence ID" value="MDA4845980.1"/>
    <property type="molecule type" value="Genomic_DNA"/>
</dbReference>
<name>A0ABT4VMT9_9HYPH</name>
<protein>
    <submittedName>
        <fullName evidence="1">Uncharacterized protein</fullName>
    </submittedName>
</protein>
<dbReference type="Proteomes" id="UP001148313">
    <property type="component" value="Unassembled WGS sequence"/>
</dbReference>
<sequence>MTNTGFDMIMSTAAKAVEQDPDEQPLVNRAMEDLLAYASDESERALLIEMWIRIGAEYLAREVGRTNTRRALKELSRFIRDAQPSNPWKP</sequence>
<reference evidence="1" key="1">
    <citation type="submission" date="2022-11" db="EMBL/GenBank/DDBJ databases">
        <title>Hoeflea poritis sp. nov., isolated from scleractinian coral Porites lutea.</title>
        <authorList>
            <person name="Zhang G."/>
            <person name="Wei Q."/>
            <person name="Cai L."/>
        </authorList>
    </citation>
    <scope>NUCLEOTIDE SEQUENCE</scope>
    <source>
        <strain evidence="1">E7-10</strain>
    </source>
</reference>
<dbReference type="RefSeq" id="WP_271089690.1">
    <property type="nucleotide sequence ID" value="NZ_JAPJZH010000006.1"/>
</dbReference>
<gene>
    <name evidence="1" type="ORF">OOZ53_11515</name>
</gene>
<evidence type="ECO:0000313" key="1">
    <source>
        <dbReference type="EMBL" id="MDA4845980.1"/>
    </source>
</evidence>
<comment type="caution">
    <text evidence="1">The sequence shown here is derived from an EMBL/GenBank/DDBJ whole genome shotgun (WGS) entry which is preliminary data.</text>
</comment>
<keyword evidence="2" id="KW-1185">Reference proteome</keyword>
<organism evidence="1 2">
    <name type="scientific">Hoeflea poritis</name>
    <dbReference type="NCBI Taxonomy" id="2993659"/>
    <lineage>
        <taxon>Bacteria</taxon>
        <taxon>Pseudomonadati</taxon>
        <taxon>Pseudomonadota</taxon>
        <taxon>Alphaproteobacteria</taxon>
        <taxon>Hyphomicrobiales</taxon>
        <taxon>Rhizobiaceae</taxon>
        <taxon>Hoeflea</taxon>
    </lineage>
</organism>